<feature type="region of interest" description="Disordered" evidence="2">
    <location>
        <begin position="364"/>
        <end position="480"/>
    </location>
</feature>
<organism evidence="3 4">
    <name type="scientific">Lomentospora prolificans</name>
    <dbReference type="NCBI Taxonomy" id="41688"/>
    <lineage>
        <taxon>Eukaryota</taxon>
        <taxon>Fungi</taxon>
        <taxon>Dikarya</taxon>
        <taxon>Ascomycota</taxon>
        <taxon>Pezizomycotina</taxon>
        <taxon>Sordariomycetes</taxon>
        <taxon>Hypocreomycetidae</taxon>
        <taxon>Microascales</taxon>
        <taxon>Microascaceae</taxon>
        <taxon>Lomentospora</taxon>
    </lineage>
</organism>
<evidence type="ECO:0000256" key="1">
    <source>
        <dbReference type="ARBA" id="ARBA00009550"/>
    </source>
</evidence>
<sequence length="480" mass="55413">MPAHVNGHSEHAMHNGSDMAATGKKGKQRKAVDNNDTTRLLQARISQLEQDAAGEKDQEAEIEREVKRANRDLMHQMAKMQDPGDKIDFLLRKASELLADMRRVERENQKNKKRGDALQKEKDANRTELSKTNTLKEKLEKLCRELQRDNNKLKNENKTLSDTLKHSDAAWDEKLATVLAKLDGYQDVKDNPGRASVDTELDELFRVRFKTFLEQYDLRDLHYQAAMRSKELEVQFHMSRYERERKRAEGEGAKSRHLESKVQTFTKTEADLRSQLNVYVDKFKQVEDTLNNSNDLFLSFRKEMEDMSKKTKRLEKENETYKRKHEATNANIFRMAEEREESKKHAEAAEKKNEKLMSIIRNMQQQGRKVPPGATEILESCGSSSGGNGESEYSNEDEHEDDEEDDEEEEEESEDYEEEESEEDGPLANNTHSAAHAHAPQNSNNTVKPALKPFGPERPPHQQARMKKQQQQQHATVNGH</sequence>
<dbReference type="OrthoDB" id="425555at2759"/>
<keyword evidence="4" id="KW-1185">Reference proteome</keyword>
<dbReference type="STRING" id="41688.A0A2N3MYR5"/>
<evidence type="ECO:0000313" key="3">
    <source>
        <dbReference type="EMBL" id="PKS05312.1"/>
    </source>
</evidence>
<dbReference type="VEuPathDB" id="FungiDB:jhhlp_008685"/>
<feature type="region of interest" description="Disordered" evidence="2">
    <location>
        <begin position="103"/>
        <end position="130"/>
    </location>
</feature>
<evidence type="ECO:0000256" key="2">
    <source>
        <dbReference type="SAM" id="MobiDB-lite"/>
    </source>
</evidence>
<dbReference type="Pfam" id="PF09728">
    <property type="entry name" value="Taxilin"/>
    <property type="match status" value="1"/>
</dbReference>
<name>A0A2N3MYR5_9PEZI</name>
<dbReference type="AlphaFoldDB" id="A0A2N3MYR5"/>
<comment type="similarity">
    <text evidence="1">Belongs to the taxilin family.</text>
</comment>
<evidence type="ECO:0000313" key="4">
    <source>
        <dbReference type="Proteomes" id="UP000233524"/>
    </source>
</evidence>
<gene>
    <name evidence="3" type="ORF">jhhlp_008685</name>
</gene>
<feature type="compositionally biased region" description="Acidic residues" evidence="2">
    <location>
        <begin position="393"/>
        <end position="425"/>
    </location>
</feature>
<feature type="compositionally biased region" description="Low complexity" evidence="2">
    <location>
        <begin position="469"/>
        <end position="480"/>
    </location>
</feature>
<feature type="region of interest" description="Disordered" evidence="2">
    <location>
        <begin position="1"/>
        <end position="35"/>
    </location>
</feature>
<dbReference type="GO" id="GO:0019905">
    <property type="term" value="F:syntaxin binding"/>
    <property type="evidence" value="ECO:0007669"/>
    <property type="project" value="InterPro"/>
</dbReference>
<protein>
    <recommendedName>
        <fullName evidence="5">Alpha-taxilin</fullName>
    </recommendedName>
</protein>
<dbReference type="EMBL" id="NLAX01001623">
    <property type="protein sequence ID" value="PKS05312.1"/>
    <property type="molecule type" value="Genomic_DNA"/>
</dbReference>
<dbReference type="InterPro" id="IPR026183">
    <property type="entry name" value="Taxilin_fam"/>
</dbReference>
<dbReference type="Proteomes" id="UP000233524">
    <property type="component" value="Unassembled WGS sequence"/>
</dbReference>
<proteinExistence type="inferred from homology"/>
<dbReference type="InParanoid" id="A0A2N3MYR5"/>
<accession>A0A2N3MYR5</accession>
<comment type="caution">
    <text evidence="3">The sequence shown here is derived from an EMBL/GenBank/DDBJ whole genome shotgun (WGS) entry which is preliminary data.</text>
</comment>
<dbReference type="PANTHER" id="PTHR16127">
    <property type="entry name" value="TAXILIN"/>
    <property type="match status" value="1"/>
</dbReference>
<dbReference type="PANTHER" id="PTHR16127:SF13">
    <property type="entry name" value="GH01188P"/>
    <property type="match status" value="1"/>
</dbReference>
<reference evidence="3 4" key="1">
    <citation type="journal article" date="2017" name="G3 (Bethesda)">
        <title>First Draft Genome Sequence of the Pathogenic Fungus Lomentospora prolificans (Formerly Scedosporium prolificans).</title>
        <authorList>
            <person name="Luo R."/>
            <person name="Zimin A."/>
            <person name="Workman R."/>
            <person name="Fan Y."/>
            <person name="Pertea G."/>
            <person name="Grossman N."/>
            <person name="Wear M.P."/>
            <person name="Jia B."/>
            <person name="Miller H."/>
            <person name="Casadevall A."/>
            <person name="Timp W."/>
            <person name="Zhang S.X."/>
            <person name="Salzberg S.L."/>
        </authorList>
    </citation>
    <scope>NUCLEOTIDE SEQUENCE [LARGE SCALE GENOMIC DNA]</scope>
    <source>
        <strain evidence="3 4">JHH-5317</strain>
    </source>
</reference>
<evidence type="ECO:0008006" key="5">
    <source>
        <dbReference type="Google" id="ProtNLM"/>
    </source>
</evidence>